<dbReference type="RefSeq" id="WP_203108548.1">
    <property type="nucleotide sequence ID" value="NZ_JADOBG010000007.1"/>
</dbReference>
<evidence type="ECO:0000259" key="1">
    <source>
        <dbReference type="Pfam" id="PF12252"/>
    </source>
</evidence>
<accession>A0ABS1WF75</accession>
<dbReference type="Pfam" id="PF12252">
    <property type="entry name" value="SidE_PDE"/>
    <property type="match status" value="1"/>
</dbReference>
<evidence type="ECO:0000313" key="3">
    <source>
        <dbReference type="Proteomes" id="UP000809910"/>
    </source>
</evidence>
<name>A0ABS1WF75_9GAMM</name>
<organism evidence="2 3">
    <name type="scientific">Legionella bononiensis</name>
    <dbReference type="NCBI Taxonomy" id="2793102"/>
    <lineage>
        <taxon>Bacteria</taxon>
        <taxon>Pseudomonadati</taxon>
        <taxon>Pseudomonadota</taxon>
        <taxon>Gammaproteobacteria</taxon>
        <taxon>Legionellales</taxon>
        <taxon>Legionellaceae</taxon>
        <taxon>Legionella</taxon>
    </lineage>
</organism>
<feature type="domain" description="SidE PDE" evidence="1">
    <location>
        <begin position="136"/>
        <end position="351"/>
    </location>
</feature>
<evidence type="ECO:0000313" key="2">
    <source>
        <dbReference type="EMBL" id="MBL7527996.1"/>
    </source>
</evidence>
<dbReference type="Proteomes" id="UP000809910">
    <property type="component" value="Unassembled WGS sequence"/>
</dbReference>
<comment type="caution">
    <text evidence="2">The sequence shown here is derived from an EMBL/GenBank/DDBJ whole genome shotgun (WGS) entry which is preliminary data.</text>
</comment>
<gene>
    <name evidence="2" type="ORF">I5282_15655</name>
</gene>
<sequence>MFTIKLDFVDSNIVALNIQNEFQKYIKTADLDALNHILTRFLKEINYSSVERLDHLKVGMQLNLELTDDQFKELKNLLVIGPDREHIELPLGLEFSVEFNRPILIAHRKLTEFIAYWKLPNAEFIKYQLFQLLSEDIIEVPYVDKPLEYDVRWNKFAFRPNHGTTHSIRLVKLLNTALKSIRLIAIELPAANVLNPVLTLTDEEKSCLELALFLYRSGRTNEMGWSSDPDYSVRSAEIFRRIALKLEYDTDLVHAIVSSFDYKSPIPMVNHFLEPLTEGNRIKIGVFKQLFKLVHNADLIRCFSSLDPISKQVKSVFYILLGPIDDALLNELTHQTLVLAAKYCKQTGASVVVKELQAESMGTYSGNPYAMVNTVADVKKAFIDLCSIDFDWSTLISDKNKTQLDGTSEHQVNTVCSSSSENNQSPSIVVPNSAIRDYSGSERFFSKNNRFLQRNVNDFMNPPYRIKNL</sequence>
<reference evidence="2 3" key="1">
    <citation type="submission" date="2020-12" db="EMBL/GenBank/DDBJ databases">
        <title>WGS of Legionella: environmental sample.</title>
        <authorList>
            <person name="Cristino S."/>
            <person name="Girolamini L."/>
            <person name="Salaris S."/>
            <person name="Pascale M.R."/>
            <person name="Mazzotta M."/>
            <person name="Orsini M."/>
            <person name="Grottola A."/>
        </authorList>
    </citation>
    <scope>NUCLEOTIDE SEQUENCE [LARGE SCALE GENOMIC DNA]</scope>
    <source>
        <strain evidence="2 3">30cs62</strain>
    </source>
</reference>
<dbReference type="InterPro" id="IPR021014">
    <property type="entry name" value="SidE_PDE"/>
</dbReference>
<keyword evidence="3" id="KW-1185">Reference proteome</keyword>
<dbReference type="EMBL" id="JADWVN010000028">
    <property type="protein sequence ID" value="MBL7527996.1"/>
    <property type="molecule type" value="Genomic_DNA"/>
</dbReference>
<protein>
    <recommendedName>
        <fullName evidence="1">SidE PDE domain-containing protein</fullName>
    </recommendedName>
</protein>
<proteinExistence type="predicted"/>